<keyword evidence="4" id="KW-1185">Reference proteome</keyword>
<proteinExistence type="predicted"/>
<keyword evidence="2" id="KW-1133">Transmembrane helix</keyword>
<sequence>MARICGFNWVALLLALTGFIQTTIIIVSGTASGVLPDNYLIYINISSLNIPAKLSSSTFLHDLSTITGTDFVGSDSTRESLGLARTYTVSLLTACSDDGDGPSGFTSPKAGYWFNPGKDLKLDSIATSGIQSLEYTSHIESYEKASYYIAVAYLAAECTLFLCIVLNLVSGCFPSTVPWSEVFACIATIWLFTATIVSVVKFSQLRDTFIANLGGTGLQATLGRRVYILSFISFAESLLATIALAVQSACSKSRKPQRILGRGSNLQDPTKGPGAAKGPPETAFVKPGFMMRVTTWSRHEYTQVGKQPVIIHRQTVGPDEDHQDLVAAVEGDDFSHEYSDDIVMGDMPPARNSSRDRDRKNQSTVYDPYTAPQTSHG</sequence>
<accession>A0ABR2XT77</accession>
<protein>
    <submittedName>
        <fullName evidence="3">Uncharacterized protein</fullName>
    </submittedName>
</protein>
<feature type="transmembrane region" description="Helical" evidence="2">
    <location>
        <begin position="226"/>
        <end position="246"/>
    </location>
</feature>
<name>A0ABR2XT77_9PEZI</name>
<gene>
    <name evidence="3" type="ORF">SCAR479_06612</name>
</gene>
<dbReference type="InterPro" id="IPR052413">
    <property type="entry name" value="SUR7_domain"/>
</dbReference>
<dbReference type="InterPro" id="IPR009571">
    <property type="entry name" value="SUR7/Rim9-like_fungi"/>
</dbReference>
<feature type="transmembrane region" description="Helical" evidence="2">
    <location>
        <begin position="6"/>
        <end position="27"/>
    </location>
</feature>
<keyword evidence="2" id="KW-0812">Transmembrane</keyword>
<evidence type="ECO:0000256" key="2">
    <source>
        <dbReference type="SAM" id="Phobius"/>
    </source>
</evidence>
<organism evidence="3 4">
    <name type="scientific">Seiridium cardinale</name>
    <dbReference type="NCBI Taxonomy" id="138064"/>
    <lineage>
        <taxon>Eukaryota</taxon>
        <taxon>Fungi</taxon>
        <taxon>Dikarya</taxon>
        <taxon>Ascomycota</taxon>
        <taxon>Pezizomycotina</taxon>
        <taxon>Sordariomycetes</taxon>
        <taxon>Xylariomycetidae</taxon>
        <taxon>Amphisphaeriales</taxon>
        <taxon>Sporocadaceae</taxon>
        <taxon>Seiridium</taxon>
    </lineage>
</organism>
<feature type="region of interest" description="Disordered" evidence="1">
    <location>
        <begin position="256"/>
        <end position="282"/>
    </location>
</feature>
<dbReference type="Proteomes" id="UP001465668">
    <property type="component" value="Unassembled WGS sequence"/>
</dbReference>
<keyword evidence="2" id="KW-0472">Membrane</keyword>
<evidence type="ECO:0000256" key="1">
    <source>
        <dbReference type="SAM" id="MobiDB-lite"/>
    </source>
</evidence>
<dbReference type="EMBL" id="JARVKM010000025">
    <property type="protein sequence ID" value="KAK9776874.1"/>
    <property type="molecule type" value="Genomic_DNA"/>
</dbReference>
<feature type="region of interest" description="Disordered" evidence="1">
    <location>
        <begin position="337"/>
        <end position="377"/>
    </location>
</feature>
<dbReference type="PANTHER" id="PTHR28019">
    <property type="entry name" value="CELL MEMBRANE PROTEIN YLR413W-RELATED"/>
    <property type="match status" value="1"/>
</dbReference>
<comment type="caution">
    <text evidence="3">The sequence shown here is derived from an EMBL/GenBank/DDBJ whole genome shotgun (WGS) entry which is preliminary data.</text>
</comment>
<reference evidence="3 4" key="1">
    <citation type="submission" date="2024-02" db="EMBL/GenBank/DDBJ databases">
        <title>First draft genome assembly of two strains of Seiridium cardinale.</title>
        <authorList>
            <person name="Emiliani G."/>
            <person name="Scali E."/>
        </authorList>
    </citation>
    <scope>NUCLEOTIDE SEQUENCE [LARGE SCALE GENOMIC DNA]</scope>
    <source>
        <strain evidence="3 4">BM-138-000479</strain>
    </source>
</reference>
<dbReference type="PANTHER" id="PTHR28019:SF2">
    <property type="entry name" value="CELL MEMBRANE PROTEIN YLR413W-RELATED"/>
    <property type="match status" value="1"/>
</dbReference>
<dbReference type="Pfam" id="PF06687">
    <property type="entry name" value="SUR7"/>
    <property type="match status" value="1"/>
</dbReference>
<feature type="compositionally biased region" description="Low complexity" evidence="1">
    <location>
        <begin position="271"/>
        <end position="280"/>
    </location>
</feature>
<evidence type="ECO:0000313" key="4">
    <source>
        <dbReference type="Proteomes" id="UP001465668"/>
    </source>
</evidence>
<feature type="transmembrane region" description="Helical" evidence="2">
    <location>
        <begin position="181"/>
        <end position="200"/>
    </location>
</feature>
<evidence type="ECO:0000313" key="3">
    <source>
        <dbReference type="EMBL" id="KAK9776874.1"/>
    </source>
</evidence>
<feature type="transmembrane region" description="Helical" evidence="2">
    <location>
        <begin position="147"/>
        <end position="169"/>
    </location>
</feature>